<comment type="caution">
    <text evidence="5">The sequence shown here is derived from an EMBL/GenBank/DDBJ whole genome shotgun (WGS) entry which is preliminary data.</text>
</comment>
<dbReference type="InterPro" id="IPR036305">
    <property type="entry name" value="RGS_sf"/>
</dbReference>
<dbReference type="FunFam" id="1.10.1240.60:FF:000001">
    <property type="entry name" value="Regulator of G-protein signaling 6"/>
    <property type="match status" value="1"/>
</dbReference>
<dbReference type="GO" id="GO:0009968">
    <property type="term" value="P:negative regulation of signal transduction"/>
    <property type="evidence" value="ECO:0007669"/>
    <property type="project" value="UniProtKB-KW"/>
</dbReference>
<dbReference type="SUPFAM" id="SSF48670">
    <property type="entry name" value="Transducin (heterotrimeric G protein), gamma chain"/>
    <property type="match status" value="1"/>
</dbReference>
<dbReference type="PROSITE" id="PS50186">
    <property type="entry name" value="DEP"/>
    <property type="match status" value="1"/>
</dbReference>
<dbReference type="OrthoDB" id="196547at2759"/>
<dbReference type="EMBL" id="VUJU01005041">
    <property type="protein sequence ID" value="KAF0752474.1"/>
    <property type="molecule type" value="Genomic_DNA"/>
</dbReference>
<dbReference type="InterPro" id="IPR015898">
    <property type="entry name" value="G-protein_gamma-like_dom"/>
</dbReference>
<dbReference type="SMART" id="SM01224">
    <property type="entry name" value="G_gamma"/>
    <property type="match status" value="1"/>
</dbReference>
<organism evidence="5 6">
    <name type="scientific">Aphis craccivora</name>
    <name type="common">Cowpea aphid</name>
    <dbReference type="NCBI Taxonomy" id="307492"/>
    <lineage>
        <taxon>Eukaryota</taxon>
        <taxon>Metazoa</taxon>
        <taxon>Ecdysozoa</taxon>
        <taxon>Arthropoda</taxon>
        <taxon>Hexapoda</taxon>
        <taxon>Insecta</taxon>
        <taxon>Pterygota</taxon>
        <taxon>Neoptera</taxon>
        <taxon>Paraneoptera</taxon>
        <taxon>Hemiptera</taxon>
        <taxon>Sternorrhyncha</taxon>
        <taxon>Aphidomorpha</taxon>
        <taxon>Aphidoidea</taxon>
        <taxon>Aphididae</taxon>
        <taxon>Aphidini</taxon>
        <taxon>Aphis</taxon>
        <taxon>Aphis</taxon>
    </lineage>
</organism>
<dbReference type="Pfam" id="PF00615">
    <property type="entry name" value="RGS"/>
    <property type="match status" value="1"/>
</dbReference>
<dbReference type="InterPro" id="IPR047016">
    <property type="entry name" value="RGS6/7/9/11"/>
</dbReference>
<dbReference type="PANTHER" id="PTHR45746">
    <property type="entry name" value="LP21163P"/>
    <property type="match status" value="1"/>
</dbReference>
<feature type="domain" description="DEP" evidence="4">
    <location>
        <begin position="64"/>
        <end position="139"/>
    </location>
</feature>
<evidence type="ECO:0000259" key="3">
    <source>
        <dbReference type="PROSITE" id="PS50132"/>
    </source>
</evidence>
<dbReference type="InterPro" id="IPR047017">
    <property type="entry name" value="RGS6/7/9/11_DHEX_sf"/>
</dbReference>
<dbReference type="InterPro" id="IPR036284">
    <property type="entry name" value="GGL_sf"/>
</dbReference>
<evidence type="ECO:0000313" key="5">
    <source>
        <dbReference type="EMBL" id="KAF0752474.1"/>
    </source>
</evidence>
<dbReference type="InterPro" id="IPR040759">
    <property type="entry name" value="RGS_DHEX"/>
</dbReference>
<gene>
    <name evidence="5" type="ORF">FWK35_00023339</name>
</gene>
<dbReference type="GO" id="GO:0005737">
    <property type="term" value="C:cytoplasm"/>
    <property type="evidence" value="ECO:0007669"/>
    <property type="project" value="TreeGrafter"/>
</dbReference>
<dbReference type="InterPro" id="IPR044926">
    <property type="entry name" value="RGS_subdomain_2"/>
</dbReference>
<dbReference type="GO" id="GO:0005096">
    <property type="term" value="F:GTPase activator activity"/>
    <property type="evidence" value="ECO:0007669"/>
    <property type="project" value="TreeGrafter"/>
</dbReference>
<sequence length="464" mass="54010">MGQSLVIGSERSARRKKQKADGNVPVDTPTVSLTAASMTDLDNITQHQIVYKKMEQLMDRMQDENTGIPVRTVNKFRAKVPSVFTGTDLILWIMKNVDVDDQVEALYFANLLSTHGYLFPIDDHFLNVKNDGSYYRFQTPYYWPSNIFDPENTDYAVYLCKRTMQNKTRLELADYEAENLAKLQKVLSRKWEFVFLQAEAQSKVDKKRDRMERKILDSQERAFWDVHRPMPGTIITTEIDYRKLKRYKELSTLANGDINSLLSIQLPVKTNIGKPTIESIKKDITAMRLKLDRRNIKLSKIADTYITYFEQYAEYDPFFTPPEFSNPWLLDNVEVWDCDKHSKEVTVRRIKRWAFSLKELLADPAGKEHFTKFLEKEFSCENLKFWEAVQNLKKLPQSDVPKAAEEIWTEYLSGDSLNIDSQSRELSRKNMFAPDRWAFDIAATSMKGIRSIVSFSGKRDICPS</sequence>
<dbReference type="InterPro" id="IPR000591">
    <property type="entry name" value="DEP_dom"/>
</dbReference>
<dbReference type="Pfam" id="PF18148">
    <property type="entry name" value="RGS_DHEX"/>
    <property type="match status" value="1"/>
</dbReference>
<dbReference type="AlphaFoldDB" id="A0A6G0YB18"/>
<dbReference type="GO" id="GO:0035556">
    <property type="term" value="P:intracellular signal transduction"/>
    <property type="evidence" value="ECO:0007669"/>
    <property type="project" value="InterPro"/>
</dbReference>
<dbReference type="GO" id="GO:0008277">
    <property type="term" value="P:regulation of G protein-coupled receptor signaling pathway"/>
    <property type="evidence" value="ECO:0007669"/>
    <property type="project" value="InterPro"/>
</dbReference>
<dbReference type="PROSITE" id="PS50132">
    <property type="entry name" value="RGS"/>
    <property type="match status" value="1"/>
</dbReference>
<evidence type="ECO:0000256" key="2">
    <source>
        <dbReference type="SAM" id="MobiDB-lite"/>
    </source>
</evidence>
<dbReference type="SUPFAM" id="SSF46785">
    <property type="entry name" value="Winged helix' DNA-binding domain"/>
    <property type="match status" value="1"/>
</dbReference>
<dbReference type="InterPro" id="IPR036390">
    <property type="entry name" value="WH_DNA-bd_sf"/>
</dbReference>
<dbReference type="SMART" id="SM00315">
    <property type="entry name" value="RGS"/>
    <property type="match status" value="1"/>
</dbReference>
<dbReference type="Pfam" id="PF00610">
    <property type="entry name" value="DEP"/>
    <property type="match status" value="1"/>
</dbReference>
<dbReference type="Gene3D" id="1.10.167.10">
    <property type="entry name" value="Regulator of G-protein Signalling 4, domain 2"/>
    <property type="match status" value="1"/>
</dbReference>
<dbReference type="Gene3D" id="4.10.260.10">
    <property type="entry name" value="Transducin (heterotrimeric G protein), gamma chain"/>
    <property type="match status" value="1"/>
</dbReference>
<dbReference type="PANTHER" id="PTHR45746:SF6">
    <property type="entry name" value="LP21163P"/>
    <property type="match status" value="1"/>
</dbReference>
<accession>A0A6G0YB18</accession>
<dbReference type="PRINTS" id="PR01301">
    <property type="entry name" value="RGSPROTEIN"/>
</dbReference>
<protein>
    <submittedName>
        <fullName evidence="5">Regulator of G-protein signaling 7-like isoform X2</fullName>
    </submittedName>
</protein>
<keyword evidence="1" id="KW-0734">Signal transduction inhibitor</keyword>
<keyword evidence="6" id="KW-1185">Reference proteome</keyword>
<evidence type="ECO:0000259" key="4">
    <source>
        <dbReference type="PROSITE" id="PS50186"/>
    </source>
</evidence>
<dbReference type="SMART" id="SM00049">
    <property type="entry name" value="DEP"/>
    <property type="match status" value="1"/>
</dbReference>
<name>A0A6G0YB18_APHCR</name>
<dbReference type="GO" id="GO:0043005">
    <property type="term" value="C:neuron projection"/>
    <property type="evidence" value="ECO:0007669"/>
    <property type="project" value="TreeGrafter"/>
</dbReference>
<dbReference type="Proteomes" id="UP000478052">
    <property type="component" value="Unassembled WGS sequence"/>
</dbReference>
<dbReference type="GO" id="GO:0007186">
    <property type="term" value="P:G protein-coupled receptor signaling pathway"/>
    <property type="evidence" value="ECO:0007669"/>
    <property type="project" value="InterPro"/>
</dbReference>
<dbReference type="SUPFAM" id="SSF48097">
    <property type="entry name" value="Regulator of G-protein signaling, RGS"/>
    <property type="match status" value="1"/>
</dbReference>
<dbReference type="InterPro" id="IPR036388">
    <property type="entry name" value="WH-like_DNA-bd_sf"/>
</dbReference>
<dbReference type="SMART" id="SM00224">
    <property type="entry name" value="GGL"/>
    <property type="match status" value="1"/>
</dbReference>
<dbReference type="CDD" id="cd00068">
    <property type="entry name" value="GGL"/>
    <property type="match status" value="1"/>
</dbReference>
<dbReference type="Gene3D" id="1.10.10.10">
    <property type="entry name" value="Winged helix-like DNA-binding domain superfamily/Winged helix DNA-binding domain"/>
    <property type="match status" value="1"/>
</dbReference>
<dbReference type="Gene3D" id="1.10.1240.60">
    <property type="match status" value="1"/>
</dbReference>
<proteinExistence type="predicted"/>
<evidence type="ECO:0000313" key="6">
    <source>
        <dbReference type="Proteomes" id="UP000478052"/>
    </source>
</evidence>
<reference evidence="5 6" key="1">
    <citation type="submission" date="2019-08" db="EMBL/GenBank/DDBJ databases">
        <title>Whole genome of Aphis craccivora.</title>
        <authorList>
            <person name="Voronova N.V."/>
            <person name="Shulinski R.S."/>
            <person name="Bandarenka Y.V."/>
            <person name="Zhorov D.G."/>
            <person name="Warner D."/>
        </authorList>
    </citation>
    <scope>NUCLEOTIDE SEQUENCE [LARGE SCALE GENOMIC DNA]</scope>
    <source>
        <strain evidence="5">180601</strain>
        <tissue evidence="5">Whole Body</tissue>
    </source>
</reference>
<feature type="region of interest" description="Disordered" evidence="2">
    <location>
        <begin position="1"/>
        <end position="26"/>
    </location>
</feature>
<dbReference type="Pfam" id="PF00631">
    <property type="entry name" value="G-gamma"/>
    <property type="match status" value="1"/>
</dbReference>
<evidence type="ECO:0000256" key="1">
    <source>
        <dbReference type="ARBA" id="ARBA00022700"/>
    </source>
</evidence>
<dbReference type="InterPro" id="IPR016137">
    <property type="entry name" value="RGS"/>
</dbReference>
<feature type="domain" description="RGS" evidence="3">
    <location>
        <begin position="356"/>
        <end position="413"/>
    </location>
</feature>
<dbReference type="CDD" id="cd04450">
    <property type="entry name" value="DEP_RGS7-like"/>
    <property type="match status" value="1"/>
</dbReference>
<dbReference type="FunFam" id="1.10.10.10:FF:000162">
    <property type="entry name" value="Regulator of G-protein signaling 6"/>
    <property type="match status" value="1"/>
</dbReference>